<evidence type="ECO:0000313" key="3">
    <source>
        <dbReference type="Proteomes" id="UP000316123"/>
    </source>
</evidence>
<dbReference type="OrthoDB" id="7032131at2"/>
<comment type="caution">
    <text evidence="2">The sequence shown here is derived from an EMBL/GenBank/DDBJ whole genome shotgun (WGS) entry which is preliminary data.</text>
</comment>
<organism evidence="2 3">
    <name type="scientific">Pseudomonas marginalis</name>
    <name type="common">Pseudomonas panacis</name>
    <dbReference type="NCBI Taxonomy" id="298"/>
    <lineage>
        <taxon>Bacteria</taxon>
        <taxon>Pseudomonadati</taxon>
        <taxon>Pseudomonadota</taxon>
        <taxon>Gammaproteobacteria</taxon>
        <taxon>Pseudomonadales</taxon>
        <taxon>Pseudomonadaceae</taxon>
        <taxon>Pseudomonas</taxon>
    </lineage>
</organism>
<feature type="compositionally biased region" description="Polar residues" evidence="1">
    <location>
        <begin position="42"/>
        <end position="60"/>
    </location>
</feature>
<dbReference type="AlphaFoldDB" id="A0A9X9FU37"/>
<proteinExistence type="predicted"/>
<sequence>MQTVTCGERACPALGCEAAPIRSPQSARINRGEGFGAAAQPNAGQARSPQLQCSSLTDWH</sequence>
<dbReference type="Proteomes" id="UP000316123">
    <property type="component" value="Unassembled WGS sequence"/>
</dbReference>
<evidence type="ECO:0000313" key="2">
    <source>
        <dbReference type="EMBL" id="TWR45316.1"/>
    </source>
</evidence>
<accession>A0A9X9FU37</accession>
<name>A0A9X9FU37_PSEMA</name>
<feature type="region of interest" description="Disordered" evidence="1">
    <location>
        <begin position="28"/>
        <end position="60"/>
    </location>
</feature>
<gene>
    <name evidence="2" type="ORF">FIV41_33505</name>
</gene>
<evidence type="ECO:0000256" key="1">
    <source>
        <dbReference type="SAM" id="MobiDB-lite"/>
    </source>
</evidence>
<protein>
    <submittedName>
        <fullName evidence="2">Uncharacterized protein</fullName>
    </submittedName>
</protein>
<dbReference type="EMBL" id="VFEQ01000052">
    <property type="protein sequence ID" value="TWR45316.1"/>
    <property type="molecule type" value="Genomic_DNA"/>
</dbReference>
<reference evidence="2 3" key="1">
    <citation type="submission" date="2019-06" db="EMBL/GenBank/DDBJ databases">
        <title>Pseudomonas bimorpha sp. nov. isolated from bovine raw milk and skim milk concentrate.</title>
        <authorList>
            <person name="Hofmann K."/>
            <person name="Huptas C."/>
            <person name="Doll E."/>
            <person name="Scherer S."/>
            <person name="Wenning M."/>
        </authorList>
    </citation>
    <scope>NUCLEOTIDE SEQUENCE [LARGE SCALE GENOMIC DNA]</scope>
    <source>
        <strain evidence="2 3">DSM 13124</strain>
    </source>
</reference>